<protein>
    <submittedName>
        <fullName evidence="2">Uncharacterized protein</fullName>
    </submittedName>
</protein>
<feature type="region of interest" description="Disordered" evidence="1">
    <location>
        <begin position="1"/>
        <end position="61"/>
    </location>
</feature>
<organism evidence="2 3">
    <name type="scientific">Glonium stellatum</name>
    <dbReference type="NCBI Taxonomy" id="574774"/>
    <lineage>
        <taxon>Eukaryota</taxon>
        <taxon>Fungi</taxon>
        <taxon>Dikarya</taxon>
        <taxon>Ascomycota</taxon>
        <taxon>Pezizomycotina</taxon>
        <taxon>Dothideomycetes</taxon>
        <taxon>Pleosporomycetidae</taxon>
        <taxon>Gloniales</taxon>
        <taxon>Gloniaceae</taxon>
        <taxon>Glonium</taxon>
    </lineage>
</organism>
<dbReference type="Proteomes" id="UP000250140">
    <property type="component" value="Unassembled WGS sequence"/>
</dbReference>
<keyword evidence="3" id="KW-1185">Reference proteome</keyword>
<sequence>MEQYRISPSRTPSSPSAASTHLPDFSGGGGGGGGGGRPTQTSRDTHRHPQAPTGTHRHPQTDIHTIHTLSLSLSLPQAFSFAWGAMTRRLDTNMACKLGPWGYAACFLQHISSTYAKPDRPVLAQLLSRPTVDAV</sequence>
<dbReference type="AlphaFoldDB" id="A0A8E2F385"/>
<gene>
    <name evidence="2" type="ORF">AOQ84DRAFT_375951</name>
</gene>
<dbReference type="EMBL" id="KV749471">
    <property type="protein sequence ID" value="OCL09311.1"/>
    <property type="molecule type" value="Genomic_DNA"/>
</dbReference>
<accession>A0A8E2F385</accession>
<proteinExistence type="predicted"/>
<evidence type="ECO:0000313" key="2">
    <source>
        <dbReference type="EMBL" id="OCL09311.1"/>
    </source>
</evidence>
<name>A0A8E2F385_9PEZI</name>
<evidence type="ECO:0000256" key="1">
    <source>
        <dbReference type="SAM" id="MobiDB-lite"/>
    </source>
</evidence>
<feature type="compositionally biased region" description="Low complexity" evidence="1">
    <location>
        <begin position="7"/>
        <end position="20"/>
    </location>
</feature>
<evidence type="ECO:0000313" key="3">
    <source>
        <dbReference type="Proteomes" id="UP000250140"/>
    </source>
</evidence>
<reference evidence="2 3" key="1">
    <citation type="journal article" date="2016" name="Nat. Commun.">
        <title>Ectomycorrhizal ecology is imprinted in the genome of the dominant symbiotic fungus Cenococcum geophilum.</title>
        <authorList>
            <consortium name="DOE Joint Genome Institute"/>
            <person name="Peter M."/>
            <person name="Kohler A."/>
            <person name="Ohm R.A."/>
            <person name="Kuo A."/>
            <person name="Krutzmann J."/>
            <person name="Morin E."/>
            <person name="Arend M."/>
            <person name="Barry K.W."/>
            <person name="Binder M."/>
            <person name="Choi C."/>
            <person name="Clum A."/>
            <person name="Copeland A."/>
            <person name="Grisel N."/>
            <person name="Haridas S."/>
            <person name="Kipfer T."/>
            <person name="LaButti K."/>
            <person name="Lindquist E."/>
            <person name="Lipzen A."/>
            <person name="Maire R."/>
            <person name="Meier B."/>
            <person name="Mihaltcheva S."/>
            <person name="Molinier V."/>
            <person name="Murat C."/>
            <person name="Poggeler S."/>
            <person name="Quandt C.A."/>
            <person name="Sperisen C."/>
            <person name="Tritt A."/>
            <person name="Tisserant E."/>
            <person name="Crous P.W."/>
            <person name="Henrissat B."/>
            <person name="Nehls U."/>
            <person name="Egli S."/>
            <person name="Spatafora J.W."/>
            <person name="Grigoriev I.V."/>
            <person name="Martin F.M."/>
        </authorList>
    </citation>
    <scope>NUCLEOTIDE SEQUENCE [LARGE SCALE GENOMIC DNA]</scope>
    <source>
        <strain evidence="2 3">CBS 207.34</strain>
    </source>
</reference>
<feature type="compositionally biased region" description="Gly residues" evidence="1">
    <location>
        <begin position="26"/>
        <end position="37"/>
    </location>
</feature>